<comment type="caution">
    <text evidence="4">The sequence shown here is derived from an EMBL/GenBank/DDBJ whole genome shotgun (WGS) entry which is preliminary data.</text>
</comment>
<evidence type="ECO:0000256" key="3">
    <source>
        <dbReference type="ARBA" id="ARBA00023307"/>
    </source>
</evidence>
<evidence type="ECO:0000313" key="5">
    <source>
        <dbReference type="Proteomes" id="UP000050398"/>
    </source>
</evidence>
<dbReference type="PATRIC" id="fig|218284.4.peg.2315"/>
<accession>A0A0P6W4R4</accession>
<evidence type="ECO:0000313" key="4">
    <source>
        <dbReference type="EMBL" id="KPL60657.1"/>
    </source>
</evidence>
<keyword evidence="2" id="KW-0157">Chromophore</keyword>
<dbReference type="EMBL" id="LIXZ01000003">
    <property type="protein sequence ID" value="KPL60657.1"/>
    <property type="molecule type" value="Genomic_DNA"/>
</dbReference>
<dbReference type="SUPFAM" id="SSF46458">
    <property type="entry name" value="Globin-like"/>
    <property type="match status" value="1"/>
</dbReference>
<dbReference type="Gene3D" id="1.10.490.20">
    <property type="entry name" value="Phycocyanins"/>
    <property type="match status" value="1"/>
</dbReference>
<sequence>MENKYKSVIDEAVVKLYDRYPELDEKYGEAGRKKCYEDNIHHFNYLESAADVGESKVFSDYALWLNSVLVSRGMKSDHLIDNFNCIMESLEETGVEKGEAFKLYLKQAIEAIQSADREEPTSS</sequence>
<proteinExistence type="inferred from homology"/>
<dbReference type="InterPro" id="IPR038719">
    <property type="entry name" value="Phycobilisome_asu/bsu_sf"/>
</dbReference>
<reference evidence="4 5" key="1">
    <citation type="submission" date="2015-08" db="EMBL/GenBank/DDBJ databases">
        <title>Draft Genome Sequence of Bacillus vietnamensis UCD-SED5.</title>
        <authorList>
            <person name="Lee R.D."/>
            <person name="Jospin G."/>
            <person name="Lang J.M."/>
            <person name="Coil D.A."/>
            <person name="Eisen J.A."/>
        </authorList>
    </citation>
    <scope>NUCLEOTIDE SEQUENCE [LARGE SCALE GENOMIC DNA]</scope>
    <source>
        <strain evidence="4 5">UCD-SED5</strain>
    </source>
</reference>
<protein>
    <recommendedName>
        <fullName evidence="6">Phycobilisome protein</fullName>
    </recommendedName>
</protein>
<dbReference type="RefSeq" id="WP_060671573.1">
    <property type="nucleotide sequence ID" value="NZ_JBCNGU010000004.1"/>
</dbReference>
<dbReference type="Proteomes" id="UP000050398">
    <property type="component" value="Unassembled WGS sequence"/>
</dbReference>
<dbReference type="OrthoDB" id="2376384at2"/>
<organism evidence="4 5">
    <name type="scientific">Rossellomorea vietnamensis</name>
    <dbReference type="NCBI Taxonomy" id="218284"/>
    <lineage>
        <taxon>Bacteria</taxon>
        <taxon>Bacillati</taxon>
        <taxon>Bacillota</taxon>
        <taxon>Bacilli</taxon>
        <taxon>Bacillales</taxon>
        <taxon>Bacillaceae</taxon>
        <taxon>Rossellomorea</taxon>
    </lineage>
</organism>
<dbReference type="InterPro" id="IPR009050">
    <property type="entry name" value="Globin-like_sf"/>
</dbReference>
<dbReference type="AlphaFoldDB" id="A0A0P6W4R4"/>
<comment type="similarity">
    <text evidence="1">Belongs to the phycobiliprotein family.</text>
</comment>
<name>A0A0P6W4R4_9BACI</name>
<gene>
    <name evidence="4" type="ORF">AM506_05975</name>
</gene>
<evidence type="ECO:0000256" key="1">
    <source>
        <dbReference type="ARBA" id="ARBA00008182"/>
    </source>
</evidence>
<keyword evidence="3" id="KW-0089">Bile pigment</keyword>
<evidence type="ECO:0008006" key="6">
    <source>
        <dbReference type="Google" id="ProtNLM"/>
    </source>
</evidence>
<dbReference type="eggNOG" id="COG5012">
    <property type="taxonomic scope" value="Bacteria"/>
</dbReference>
<evidence type="ECO:0000256" key="2">
    <source>
        <dbReference type="ARBA" id="ARBA00022991"/>
    </source>
</evidence>